<accession>A0A1D1ZQS6</accession>
<dbReference type="InterPro" id="IPR035925">
    <property type="entry name" value="BSD_dom_sf"/>
</dbReference>
<sequence length="316" mass="33713">MDFFRGALQAAEKAAEIAKNASQQGLVLAGGAAEQAAKKFGKLGLQEKLGPRAAKERKPSPDELAAVGINDSYLNMVSELHFSTFRDFPKDKLLPVQGQPVDDQEFLLNPWQIQHATLLCAEAKDIHELRFMLCPRYMTDGHFWHTYFSLMKPHLPAESLTWPMDTPFVNPKPEQPAAPVSSLLSDFRSQIQSLGSQVQAAAHMTSVSGAGPASVELADTASARGGQGPEAGGVEARDAGAGSAPAGAGAKPEGLDVDPDLEAYLQVGISEEDRGMDEERDSGTTPDLDFDDYLNELAAEGSKEDGGEAADPTTHP</sequence>
<feature type="domain" description="BSD" evidence="2">
    <location>
        <begin position="112"/>
        <end position="155"/>
    </location>
</feature>
<evidence type="ECO:0000256" key="1">
    <source>
        <dbReference type="SAM" id="MobiDB-lite"/>
    </source>
</evidence>
<dbReference type="SMART" id="SM00751">
    <property type="entry name" value="BSD"/>
    <property type="match status" value="1"/>
</dbReference>
<gene>
    <name evidence="3" type="ORF">g.35667</name>
</gene>
<dbReference type="InterPro" id="IPR005607">
    <property type="entry name" value="BSD_dom"/>
</dbReference>
<dbReference type="EMBL" id="GDKF01009455">
    <property type="protein sequence ID" value="JAT69167.1"/>
    <property type="molecule type" value="Transcribed_RNA"/>
</dbReference>
<evidence type="ECO:0000313" key="3">
    <source>
        <dbReference type="EMBL" id="JAT69167.1"/>
    </source>
</evidence>
<dbReference type="PANTHER" id="PTHR31923:SF1">
    <property type="entry name" value="BSD DOMAIN-CONTAINING PROTEIN"/>
    <property type="match status" value="1"/>
</dbReference>
<name>A0A1D1ZQS6_AUXPR</name>
<protein>
    <recommendedName>
        <fullName evidence="2">BSD domain-containing protein</fullName>
    </recommendedName>
</protein>
<dbReference type="PROSITE" id="PS50858">
    <property type="entry name" value="BSD"/>
    <property type="match status" value="1"/>
</dbReference>
<evidence type="ECO:0000259" key="2">
    <source>
        <dbReference type="PROSITE" id="PS50858"/>
    </source>
</evidence>
<dbReference type="PANTHER" id="PTHR31923">
    <property type="entry name" value="BSD DOMAIN-CONTAINING PROTEIN"/>
    <property type="match status" value="1"/>
</dbReference>
<feature type="compositionally biased region" description="Low complexity" evidence="1">
    <location>
        <begin position="239"/>
        <end position="250"/>
    </location>
</feature>
<dbReference type="AlphaFoldDB" id="A0A1D1ZQS6"/>
<proteinExistence type="predicted"/>
<feature type="region of interest" description="Disordered" evidence="1">
    <location>
        <begin position="222"/>
        <end position="316"/>
    </location>
</feature>
<organism evidence="3">
    <name type="scientific">Auxenochlorella protothecoides</name>
    <name type="common">Green microalga</name>
    <name type="synonym">Chlorella protothecoides</name>
    <dbReference type="NCBI Taxonomy" id="3075"/>
    <lineage>
        <taxon>Eukaryota</taxon>
        <taxon>Viridiplantae</taxon>
        <taxon>Chlorophyta</taxon>
        <taxon>core chlorophytes</taxon>
        <taxon>Trebouxiophyceae</taxon>
        <taxon>Chlorellales</taxon>
        <taxon>Chlorellaceae</taxon>
        <taxon>Auxenochlorella</taxon>
    </lineage>
</organism>
<dbReference type="Gene3D" id="1.10.3970.10">
    <property type="entry name" value="BSD domain"/>
    <property type="match status" value="1"/>
</dbReference>
<dbReference type="SUPFAM" id="SSF140383">
    <property type="entry name" value="BSD domain-like"/>
    <property type="match status" value="1"/>
</dbReference>
<reference evidence="3" key="1">
    <citation type="submission" date="2015-08" db="EMBL/GenBank/DDBJ databases">
        <authorList>
            <person name="Babu N.S."/>
            <person name="Beckwith C.J."/>
            <person name="Beseler K.G."/>
            <person name="Brison A."/>
            <person name="Carone J.V."/>
            <person name="Caskin T.P."/>
            <person name="Diamond M."/>
            <person name="Durham M.E."/>
            <person name="Foxe J.M."/>
            <person name="Go M."/>
            <person name="Henderson B.A."/>
            <person name="Jones I.B."/>
            <person name="McGettigan J.A."/>
            <person name="Micheletti S.J."/>
            <person name="Nasrallah M.E."/>
            <person name="Ortiz D."/>
            <person name="Piller C.R."/>
            <person name="Privatt S.R."/>
            <person name="Schneider S.L."/>
            <person name="Sharp S."/>
            <person name="Smith T.C."/>
            <person name="Stanton J.D."/>
            <person name="Ullery H.E."/>
            <person name="Wilson R.J."/>
            <person name="Serrano M.G."/>
            <person name="Buck G."/>
            <person name="Lee V."/>
            <person name="Wang Y."/>
            <person name="Carvalho R."/>
            <person name="Voegtly L."/>
            <person name="Shi R."/>
            <person name="Duckworth R."/>
            <person name="Johnson A."/>
            <person name="Loviza R."/>
            <person name="Walstead R."/>
            <person name="Shah Z."/>
            <person name="Kiflezghi M."/>
            <person name="Wade K."/>
            <person name="Ball S.L."/>
            <person name="Bradley K.W."/>
            <person name="Asai D.J."/>
            <person name="Bowman C.A."/>
            <person name="Russell D.A."/>
            <person name="Pope W.H."/>
            <person name="Jacobs-Sera D."/>
            <person name="Hendrix R.W."/>
            <person name="Hatfull G.F."/>
        </authorList>
    </citation>
    <scope>NUCLEOTIDE SEQUENCE</scope>
</reference>
<dbReference type="Pfam" id="PF03909">
    <property type="entry name" value="BSD"/>
    <property type="match status" value="1"/>
</dbReference>